<dbReference type="Proteomes" id="UP000093510">
    <property type="component" value="Unassembled WGS sequence"/>
</dbReference>
<comment type="caution">
    <text evidence="1">The sequence shown here is derived from an EMBL/GenBank/DDBJ whole genome shotgun (WGS) entry which is preliminary data.</text>
</comment>
<evidence type="ECO:0000313" key="2">
    <source>
        <dbReference type="Proteomes" id="UP000093510"/>
    </source>
</evidence>
<dbReference type="InterPro" id="IPR029058">
    <property type="entry name" value="AB_hydrolase_fold"/>
</dbReference>
<organism evidence="1 2">
    <name type="scientific">Flavobacterium crassostreae</name>
    <dbReference type="NCBI Taxonomy" id="1763534"/>
    <lineage>
        <taxon>Bacteria</taxon>
        <taxon>Pseudomonadati</taxon>
        <taxon>Bacteroidota</taxon>
        <taxon>Flavobacteriia</taxon>
        <taxon>Flavobacteriales</taxon>
        <taxon>Flavobacteriaceae</taxon>
        <taxon>Flavobacterium</taxon>
    </lineage>
</organism>
<reference evidence="1 2" key="1">
    <citation type="submission" date="2016-03" db="EMBL/GenBank/DDBJ databases">
        <authorList>
            <person name="Ploux O."/>
        </authorList>
    </citation>
    <scope>NUCLEOTIDE SEQUENCE [LARGE SCALE GENOMIC DNA]</scope>
    <source>
        <strain evidence="1 2">LPB0076</strain>
    </source>
</reference>
<evidence type="ECO:0000313" key="1">
    <source>
        <dbReference type="EMBL" id="OCB71801.1"/>
    </source>
</evidence>
<name>A0A1B9DQ63_9FLAO</name>
<dbReference type="SUPFAM" id="SSF53474">
    <property type="entry name" value="alpha/beta-Hydrolases"/>
    <property type="match status" value="1"/>
</dbReference>
<dbReference type="AlphaFoldDB" id="A0A1B9DQ63"/>
<dbReference type="OrthoDB" id="1095982at2"/>
<dbReference type="Gene3D" id="3.40.50.1820">
    <property type="entry name" value="alpha/beta hydrolase"/>
    <property type="match status" value="1"/>
</dbReference>
<dbReference type="STRING" id="1763534.GCA_001831475_01991"/>
<dbReference type="RefSeq" id="WP_066336600.1">
    <property type="nucleotide sequence ID" value="NZ_CP017688.1"/>
</dbReference>
<sequence>MKNIIIFALIFNLISCKAQEFEKISISKTDISELYVNDENSTELFYYKYLPKNNIIGVLVVIPSGGELVENTLKQITLQKIAVEKGIMVIVPSINWGTDNREAEFKLLDKIFSEIVAKHQVSKDKFIIGGLSSGAMISLTYAEKATKNPEKYFIIPKGIFALDAPLDQARFYKYCEREIERNIYEPAVDEAKWMKNNWDSIYGGSPEKFPEKYIENSIYSYGAKDGGNAKYLKKMPLLMFTDLDTDWLINERHRDLNDWNGIDIISMINQLKIMGNKNARVIVSQGKGVRLDGTKNPHSWSIMDSEICLNWIIETFEK</sequence>
<keyword evidence="2" id="KW-1185">Reference proteome</keyword>
<gene>
    <name evidence="1" type="ORF">LPBF_11415</name>
</gene>
<proteinExistence type="predicted"/>
<accession>A0A1B9DQ63</accession>
<evidence type="ECO:0008006" key="3">
    <source>
        <dbReference type="Google" id="ProtNLM"/>
    </source>
</evidence>
<protein>
    <recommendedName>
        <fullName evidence="3">Alpha/beta hydrolase</fullName>
    </recommendedName>
</protein>
<dbReference type="EMBL" id="LVEP01000054">
    <property type="protein sequence ID" value="OCB71801.1"/>
    <property type="molecule type" value="Genomic_DNA"/>
</dbReference>